<dbReference type="PIRSF" id="PIRSF036432">
    <property type="entry name" value="Diphthine_synth"/>
    <property type="match status" value="1"/>
</dbReference>
<reference evidence="11 12" key="1">
    <citation type="submission" date="2024-10" db="EMBL/GenBank/DDBJ databases">
        <title>Updated reference genomes for cyclostephanoid diatoms.</title>
        <authorList>
            <person name="Roberts W.R."/>
            <person name="Alverson A.J."/>
        </authorList>
    </citation>
    <scope>NUCLEOTIDE SEQUENCE [LARGE SCALE GENOMIC DNA]</scope>
    <source>
        <strain evidence="11 12">AJA276-08</strain>
    </source>
</reference>
<evidence type="ECO:0000256" key="3">
    <source>
        <dbReference type="ARBA" id="ARBA00006729"/>
    </source>
</evidence>
<dbReference type="InterPro" id="IPR014777">
    <property type="entry name" value="4pyrrole_Mease_sub1"/>
</dbReference>
<dbReference type="PANTHER" id="PTHR10882:SF0">
    <property type="entry name" value="DIPHTHINE METHYL ESTER SYNTHASE"/>
    <property type="match status" value="1"/>
</dbReference>
<sequence>MVLYIIGLGLHDEKDITVRGLELIQSSKKVFLESYTSVLSIGKERLERFYGRDDIVVADRDFVECHAEEIYLPAKDGSVSFLVVGDPVCATTHSDIIIRAREEDVKVEVVHNASVMGAVGCSGLQLYNFGQTVSIPYFDEKWRPTSFYPKIKYNRQGGMHTLCLLDIKVKEPDFEAMKRGKTVYLPPRFMTVNESSEQLIEAEKVRNGSAYIPQKTLCVGFARLGQPDQCIIAGTLEELKEQDFGSPLHCMVICGEVHEMELEALRPYLVENSKFEIDSEGELFYQDESSNKY</sequence>
<feature type="binding site" evidence="9">
    <location>
        <position position="224"/>
    </location>
    <ligand>
        <name>S-adenosyl-L-methionine</name>
        <dbReference type="ChEBI" id="CHEBI:59789"/>
    </ligand>
</feature>
<dbReference type="NCBIfam" id="TIGR00522">
    <property type="entry name" value="dph5"/>
    <property type="match status" value="1"/>
</dbReference>
<dbReference type="GO" id="GO:0141133">
    <property type="term" value="F:diphthine methyl ester synthase activity"/>
    <property type="evidence" value="ECO:0007669"/>
    <property type="project" value="UniProtKB-EC"/>
</dbReference>
<comment type="function">
    <text evidence="1">S-adenosyl-L-methionine-dependent methyltransferase that catalyzes four methylations of the modified target histidine residue in translation elongation factor 2 (EF-2), to form an intermediate called diphthine methyl ester. The four successive methylation reactions represent the second step of diphthamide biosynthesis.</text>
</comment>
<comment type="catalytic activity">
    <reaction evidence="8">
        <text>2-[(3S)-amino-3-carboxypropyl]-L-histidyl-[translation elongation factor 2] + 4 S-adenosyl-L-methionine = diphthine methyl ester-[translation elongation factor 2] + 4 S-adenosyl-L-homocysteine + 3 H(+)</text>
        <dbReference type="Rhea" id="RHEA:42652"/>
        <dbReference type="Rhea" id="RHEA-COMP:9749"/>
        <dbReference type="Rhea" id="RHEA-COMP:10173"/>
        <dbReference type="ChEBI" id="CHEBI:15378"/>
        <dbReference type="ChEBI" id="CHEBI:57856"/>
        <dbReference type="ChEBI" id="CHEBI:59789"/>
        <dbReference type="ChEBI" id="CHEBI:73995"/>
        <dbReference type="ChEBI" id="CHEBI:79005"/>
        <dbReference type="EC" id="2.1.1.314"/>
    </reaction>
</comment>
<dbReference type="GO" id="GO:0032259">
    <property type="term" value="P:methylation"/>
    <property type="evidence" value="ECO:0007669"/>
    <property type="project" value="UniProtKB-KW"/>
</dbReference>
<evidence type="ECO:0000256" key="6">
    <source>
        <dbReference type="ARBA" id="ARBA00022679"/>
    </source>
</evidence>
<dbReference type="CDD" id="cd11647">
    <property type="entry name" value="DHP5_DphB"/>
    <property type="match status" value="1"/>
</dbReference>
<evidence type="ECO:0000256" key="8">
    <source>
        <dbReference type="ARBA" id="ARBA00048752"/>
    </source>
</evidence>
<dbReference type="EMBL" id="JALLAZ020001027">
    <property type="protein sequence ID" value="KAL3782233.1"/>
    <property type="molecule type" value="Genomic_DNA"/>
</dbReference>
<keyword evidence="5" id="KW-0489">Methyltransferase</keyword>
<evidence type="ECO:0000256" key="7">
    <source>
        <dbReference type="ARBA" id="ARBA00022691"/>
    </source>
</evidence>
<evidence type="ECO:0000313" key="11">
    <source>
        <dbReference type="EMBL" id="KAL3782233.1"/>
    </source>
</evidence>
<gene>
    <name evidence="11" type="ORF">ACHAW5_003942</name>
</gene>
<accession>A0ABD3P2W1</accession>
<organism evidence="11 12">
    <name type="scientific">Stephanodiscus triporus</name>
    <dbReference type="NCBI Taxonomy" id="2934178"/>
    <lineage>
        <taxon>Eukaryota</taxon>
        <taxon>Sar</taxon>
        <taxon>Stramenopiles</taxon>
        <taxon>Ochrophyta</taxon>
        <taxon>Bacillariophyta</taxon>
        <taxon>Coscinodiscophyceae</taxon>
        <taxon>Thalassiosirophycidae</taxon>
        <taxon>Stephanodiscales</taxon>
        <taxon>Stephanodiscaceae</taxon>
        <taxon>Stephanodiscus</taxon>
    </lineage>
</organism>
<feature type="binding site" evidence="9">
    <location>
        <position position="10"/>
    </location>
    <ligand>
        <name>S-adenosyl-L-methionine</name>
        <dbReference type="ChEBI" id="CHEBI:59789"/>
    </ligand>
</feature>
<feature type="binding site" evidence="9">
    <location>
        <position position="165"/>
    </location>
    <ligand>
        <name>S-adenosyl-L-methionine</name>
        <dbReference type="ChEBI" id="CHEBI:59789"/>
    </ligand>
</feature>
<evidence type="ECO:0000256" key="9">
    <source>
        <dbReference type="PIRSR" id="PIRSR036432-1"/>
    </source>
</evidence>
<keyword evidence="12" id="KW-1185">Reference proteome</keyword>
<dbReference type="Gene3D" id="3.40.1010.10">
    <property type="entry name" value="Cobalt-precorrin-4 Transmethylase, Domain 1"/>
    <property type="match status" value="1"/>
</dbReference>
<dbReference type="Proteomes" id="UP001530315">
    <property type="component" value="Unassembled WGS sequence"/>
</dbReference>
<dbReference type="AlphaFoldDB" id="A0ABD3P2W1"/>
<feature type="binding site" evidence="9">
    <location>
        <position position="86"/>
    </location>
    <ligand>
        <name>S-adenosyl-L-methionine</name>
        <dbReference type="ChEBI" id="CHEBI:59789"/>
    </ligand>
</feature>
<dbReference type="InterPro" id="IPR000878">
    <property type="entry name" value="4pyrrol_Mease"/>
</dbReference>
<evidence type="ECO:0000256" key="5">
    <source>
        <dbReference type="ARBA" id="ARBA00022603"/>
    </source>
</evidence>
<dbReference type="InterPro" id="IPR035996">
    <property type="entry name" value="4pyrrol_Methylase_sf"/>
</dbReference>
<name>A0ABD3P2W1_9STRA</name>
<evidence type="ECO:0000256" key="2">
    <source>
        <dbReference type="ARBA" id="ARBA00005156"/>
    </source>
</evidence>
<dbReference type="Pfam" id="PF00590">
    <property type="entry name" value="TP_methylase"/>
    <property type="match status" value="1"/>
</dbReference>
<evidence type="ECO:0000313" key="12">
    <source>
        <dbReference type="Proteomes" id="UP001530315"/>
    </source>
</evidence>
<dbReference type="InterPro" id="IPR004551">
    <property type="entry name" value="Dphthn_synthase"/>
</dbReference>
<protein>
    <recommendedName>
        <fullName evidence="4">diphthine methyl ester synthase</fullName>
        <ecNumber evidence="4">2.1.1.314</ecNumber>
    </recommendedName>
</protein>
<dbReference type="EC" id="2.1.1.314" evidence="4"/>
<dbReference type="PANTHER" id="PTHR10882">
    <property type="entry name" value="DIPHTHINE SYNTHASE"/>
    <property type="match status" value="1"/>
</dbReference>
<keyword evidence="7 9" id="KW-0949">S-adenosyl-L-methionine</keyword>
<dbReference type="InterPro" id="IPR014776">
    <property type="entry name" value="4pyrrole_Mease_sub2"/>
</dbReference>
<evidence type="ECO:0000256" key="4">
    <source>
        <dbReference type="ARBA" id="ARBA00011927"/>
    </source>
</evidence>
<dbReference type="Gene3D" id="3.30.950.10">
    <property type="entry name" value="Methyltransferase, Cobalt-precorrin-4 Transmethylase, Domain 2"/>
    <property type="match status" value="1"/>
</dbReference>
<dbReference type="FunFam" id="3.30.950.10:FF:000004">
    <property type="entry name" value="Diphthine synthase putative"/>
    <property type="match status" value="1"/>
</dbReference>
<feature type="domain" description="Tetrapyrrole methylase" evidence="10">
    <location>
        <begin position="3"/>
        <end position="239"/>
    </location>
</feature>
<feature type="binding site" evidence="9">
    <location>
        <position position="249"/>
    </location>
    <ligand>
        <name>S-adenosyl-L-methionine</name>
        <dbReference type="ChEBI" id="CHEBI:59789"/>
    </ligand>
</feature>
<evidence type="ECO:0000259" key="10">
    <source>
        <dbReference type="Pfam" id="PF00590"/>
    </source>
</evidence>
<evidence type="ECO:0000256" key="1">
    <source>
        <dbReference type="ARBA" id="ARBA00004006"/>
    </source>
</evidence>
<dbReference type="FunFam" id="3.40.1010.10:FF:000004">
    <property type="entry name" value="Putative diphthine synthase"/>
    <property type="match status" value="1"/>
</dbReference>
<feature type="binding site" evidence="9">
    <location>
        <begin position="114"/>
        <end position="115"/>
    </location>
    <ligand>
        <name>S-adenosyl-L-methionine</name>
        <dbReference type="ChEBI" id="CHEBI:59789"/>
    </ligand>
</feature>
<comment type="caution">
    <text evidence="11">The sequence shown here is derived from an EMBL/GenBank/DDBJ whole genome shotgun (WGS) entry which is preliminary data.</text>
</comment>
<proteinExistence type="inferred from homology"/>
<dbReference type="HAMAP" id="MF_01084">
    <property type="entry name" value="Diphthine_synth"/>
    <property type="match status" value="1"/>
</dbReference>
<comment type="pathway">
    <text evidence="2">Protein modification; peptidyl-diphthamide biosynthesis.</text>
</comment>
<keyword evidence="6" id="KW-0808">Transferase</keyword>
<dbReference type="SUPFAM" id="SSF53790">
    <property type="entry name" value="Tetrapyrrole methylase"/>
    <property type="match status" value="1"/>
</dbReference>
<comment type="similarity">
    <text evidence="3">Belongs to the diphthine synthase family.</text>
</comment>